<dbReference type="SUPFAM" id="SSF51905">
    <property type="entry name" value="FAD/NAD(P)-binding domain"/>
    <property type="match status" value="1"/>
</dbReference>
<dbReference type="GO" id="GO:0071949">
    <property type="term" value="F:FAD binding"/>
    <property type="evidence" value="ECO:0007669"/>
    <property type="project" value="InterPro"/>
</dbReference>
<dbReference type="Gene3D" id="3.50.50.60">
    <property type="entry name" value="FAD/NAD(P)-binding domain"/>
    <property type="match status" value="1"/>
</dbReference>
<gene>
    <name evidence="5" type="ORF">AQ490_19780</name>
</gene>
<dbReference type="Pfam" id="PF01494">
    <property type="entry name" value="FAD_binding_3"/>
    <property type="match status" value="1"/>
</dbReference>
<keyword evidence="6" id="KW-1185">Reference proteome</keyword>
<dbReference type="AlphaFoldDB" id="A0A0T6LTZ5"/>
<dbReference type="EMBL" id="LLZU01000011">
    <property type="protein sequence ID" value="KRV49565.1"/>
    <property type="molecule type" value="Genomic_DNA"/>
</dbReference>
<dbReference type="GO" id="GO:0016709">
    <property type="term" value="F:oxidoreductase activity, acting on paired donors, with incorporation or reduction of molecular oxygen, NAD(P)H as one donor, and incorporation of one atom of oxygen"/>
    <property type="evidence" value="ECO:0007669"/>
    <property type="project" value="UniProtKB-ARBA"/>
</dbReference>
<comment type="cofactor">
    <cofactor evidence="1">
        <name>FAD</name>
        <dbReference type="ChEBI" id="CHEBI:57692"/>
    </cofactor>
</comment>
<keyword evidence="2" id="KW-0285">Flavoprotein</keyword>
<proteinExistence type="predicted"/>
<dbReference type="Gene3D" id="3.30.70.2450">
    <property type="match status" value="1"/>
</dbReference>
<dbReference type="InterPro" id="IPR002938">
    <property type="entry name" value="FAD-bd"/>
</dbReference>
<keyword evidence="3" id="KW-0274">FAD</keyword>
<protein>
    <submittedName>
        <fullName evidence="5">Oxidoreductase</fullName>
    </submittedName>
</protein>
<reference evidence="5 6" key="1">
    <citation type="submission" date="2015-10" db="EMBL/GenBank/DDBJ databases">
        <title>Draft genome sequence of pyrrolomycin-producing Streptomyces vitaminophilus.</title>
        <authorList>
            <person name="Graham D.E."/>
            <person name="Mahan K.M."/>
            <person name="Klingeman D.M."/>
            <person name="Hettich R.L."/>
            <person name="Parry R.J."/>
        </authorList>
    </citation>
    <scope>NUCLEOTIDE SEQUENCE [LARGE SCALE GENOMIC DNA]</scope>
    <source>
        <strain evidence="5 6">ATCC 31673</strain>
    </source>
</reference>
<evidence type="ECO:0000313" key="5">
    <source>
        <dbReference type="EMBL" id="KRV49565.1"/>
    </source>
</evidence>
<dbReference type="eggNOG" id="COG0654">
    <property type="taxonomic scope" value="Bacteria"/>
</dbReference>
<organism evidence="5 6">
    <name type="scientific">Wenjunlia vitaminophila</name>
    <name type="common">Streptomyces vitaminophilus</name>
    <dbReference type="NCBI Taxonomy" id="76728"/>
    <lineage>
        <taxon>Bacteria</taxon>
        <taxon>Bacillati</taxon>
        <taxon>Actinomycetota</taxon>
        <taxon>Actinomycetes</taxon>
        <taxon>Kitasatosporales</taxon>
        <taxon>Streptomycetaceae</taxon>
        <taxon>Wenjunlia</taxon>
    </lineage>
</organism>
<dbReference type="PANTHER" id="PTHR43004:SF19">
    <property type="entry name" value="BINDING MONOOXYGENASE, PUTATIVE (JCVI)-RELATED"/>
    <property type="match status" value="1"/>
</dbReference>
<evidence type="ECO:0000313" key="6">
    <source>
        <dbReference type="Proteomes" id="UP000050867"/>
    </source>
</evidence>
<evidence type="ECO:0000256" key="1">
    <source>
        <dbReference type="ARBA" id="ARBA00001974"/>
    </source>
</evidence>
<evidence type="ECO:0000256" key="2">
    <source>
        <dbReference type="ARBA" id="ARBA00022630"/>
    </source>
</evidence>
<dbReference type="STRING" id="76728.AQ490_19780"/>
<comment type="caution">
    <text evidence="5">The sequence shown here is derived from an EMBL/GenBank/DDBJ whole genome shotgun (WGS) entry which is preliminary data.</text>
</comment>
<dbReference type="Pfam" id="PF21274">
    <property type="entry name" value="Rng_hyd_C"/>
    <property type="match status" value="1"/>
</dbReference>
<evidence type="ECO:0000256" key="3">
    <source>
        <dbReference type="ARBA" id="ARBA00022827"/>
    </source>
</evidence>
<feature type="domain" description="FAD-binding" evidence="4">
    <location>
        <begin position="7"/>
        <end position="344"/>
    </location>
</feature>
<dbReference type="Proteomes" id="UP000050867">
    <property type="component" value="Unassembled WGS sequence"/>
</dbReference>
<dbReference type="RefSeq" id="WP_018383114.1">
    <property type="nucleotide sequence ID" value="NZ_LLZU01000011.1"/>
</dbReference>
<dbReference type="PRINTS" id="PR00420">
    <property type="entry name" value="RNGMNOXGNASE"/>
</dbReference>
<accession>A0A0T6LTZ5</accession>
<dbReference type="InterPro" id="IPR050641">
    <property type="entry name" value="RIFMO-like"/>
</dbReference>
<dbReference type="PANTHER" id="PTHR43004">
    <property type="entry name" value="TRK SYSTEM POTASSIUM UPTAKE PROTEIN"/>
    <property type="match status" value="1"/>
</dbReference>
<dbReference type="InterPro" id="IPR036188">
    <property type="entry name" value="FAD/NAD-bd_sf"/>
</dbReference>
<dbReference type="Gene3D" id="3.40.30.120">
    <property type="match status" value="1"/>
</dbReference>
<evidence type="ECO:0000259" key="4">
    <source>
        <dbReference type="Pfam" id="PF01494"/>
    </source>
</evidence>
<name>A0A0T6LTZ5_WENVI</name>
<sequence length="511" mass="53866">MTGSRLDTQVIVVGAGPVGLMLAGELRLGGAEVVVLERRPAPTTESRASTLHARTMELLDSRGLLAALGTPPNEPRGHFGGIPLDLTLPSTHPGQWKVPQTRTEELLQDWASGLGADIRRGHELRTLTTGAAAAAHQDADHDGHVEVEAAGPDGTVRVRGRYLVGCDGEESTVRRLLGAEFPGTSARRELLRADVDGITVPNRRFQRLPQGLAIAARRGDGVTRVMVHAFGSTVTARGGDPEFTEVVDAWKRVTGEDISGGTPLWVNSFGDANRLLTRYRHGRVLFAGDAAHQQMPIGGQALNLGLQDAVNLGWKLALRLRGAAGEELLDSYHAERHAVGRRVLGNIAAQALLLLGGPEVEPLRAVLAELVAHEPVRTHLAGMVSGLDIRYDMGHDGSGGRPGGTVGGTAHPLVGARLPHLVLDPGRGPVTAAELLRTGRGLLLDLRGGTPLRVPDGLRDRVAVVAGRSEGGGAVEGADCLLVRPDGYVAWAGATTEGLADALTRWFGVRS</sequence>